<accession>A0A3Q7EXK1</accession>
<evidence type="ECO:0000313" key="5">
    <source>
        <dbReference type="Proteomes" id="UP000004994"/>
    </source>
</evidence>
<dbReference type="AlphaFoldDB" id="A0A3Q7EXK1"/>
<evidence type="ECO:0000256" key="1">
    <source>
        <dbReference type="ARBA" id="ARBA00009283"/>
    </source>
</evidence>
<dbReference type="InParanoid" id="A0A3Q7EXK1"/>
<dbReference type="InterPro" id="IPR000407">
    <property type="entry name" value="GDA1_CD39_NTPase"/>
</dbReference>
<reference evidence="4" key="1">
    <citation type="journal article" date="2012" name="Nature">
        <title>The tomato genome sequence provides insights into fleshy fruit evolution.</title>
        <authorList>
            <consortium name="Tomato Genome Consortium"/>
        </authorList>
    </citation>
    <scope>NUCLEOTIDE SEQUENCE [LARGE SCALE GENOMIC DNA]</scope>
    <source>
        <strain evidence="4">cv. Heinz 1706</strain>
    </source>
</reference>
<keyword evidence="3" id="KW-0732">Signal</keyword>
<evidence type="ECO:0000313" key="4">
    <source>
        <dbReference type="EnsemblPlants" id="Solyc02g032565.1.1"/>
    </source>
</evidence>
<dbReference type="STRING" id="4081.A0A3Q7EXK1"/>
<dbReference type="Gramene" id="Solyc02g032565.1.1">
    <property type="protein sequence ID" value="Solyc02g032565.1.1"/>
    <property type="gene ID" value="Solyc02g032565.1"/>
</dbReference>
<sequence length="77" mass="8856">MKTQNNSPLYFLVLLFLCHYSIASSHVRRLLLSHQSEHYAVIFDAGSTGSRVHVFRFDTKLDLLSVGNHIEYFLAMV</sequence>
<protein>
    <recommendedName>
        <fullName evidence="6">Apyrase</fullName>
    </recommendedName>
</protein>
<dbReference type="EnsemblPlants" id="Solyc02g032565.1.1">
    <property type="protein sequence ID" value="Solyc02g032565.1.1"/>
    <property type="gene ID" value="Solyc02g032565.1"/>
</dbReference>
<evidence type="ECO:0000256" key="2">
    <source>
        <dbReference type="ARBA" id="ARBA00022801"/>
    </source>
</evidence>
<name>A0A3Q7EXK1_SOLLC</name>
<reference evidence="4" key="2">
    <citation type="submission" date="2019-01" db="UniProtKB">
        <authorList>
            <consortium name="EnsemblPlants"/>
        </authorList>
    </citation>
    <scope>IDENTIFICATION</scope>
    <source>
        <strain evidence="4">cv. Heinz 1706</strain>
    </source>
</reference>
<dbReference type="GO" id="GO:0016787">
    <property type="term" value="F:hydrolase activity"/>
    <property type="evidence" value="ECO:0007669"/>
    <property type="project" value="UniProtKB-KW"/>
</dbReference>
<dbReference type="Gene3D" id="3.30.420.40">
    <property type="match status" value="1"/>
</dbReference>
<feature type="signal peptide" evidence="3">
    <location>
        <begin position="1"/>
        <end position="23"/>
    </location>
</feature>
<evidence type="ECO:0000256" key="3">
    <source>
        <dbReference type="SAM" id="SignalP"/>
    </source>
</evidence>
<keyword evidence="5" id="KW-1185">Reference proteome</keyword>
<feature type="chain" id="PRO_5018673785" description="Apyrase" evidence="3">
    <location>
        <begin position="24"/>
        <end position="77"/>
    </location>
</feature>
<evidence type="ECO:0008006" key="6">
    <source>
        <dbReference type="Google" id="ProtNLM"/>
    </source>
</evidence>
<dbReference type="Proteomes" id="UP000004994">
    <property type="component" value="Chromosome 2"/>
</dbReference>
<organism evidence="4">
    <name type="scientific">Solanum lycopersicum</name>
    <name type="common">Tomato</name>
    <name type="synonym">Lycopersicon esculentum</name>
    <dbReference type="NCBI Taxonomy" id="4081"/>
    <lineage>
        <taxon>Eukaryota</taxon>
        <taxon>Viridiplantae</taxon>
        <taxon>Streptophyta</taxon>
        <taxon>Embryophyta</taxon>
        <taxon>Tracheophyta</taxon>
        <taxon>Spermatophyta</taxon>
        <taxon>Magnoliopsida</taxon>
        <taxon>eudicotyledons</taxon>
        <taxon>Gunneridae</taxon>
        <taxon>Pentapetalae</taxon>
        <taxon>asterids</taxon>
        <taxon>lamiids</taxon>
        <taxon>Solanales</taxon>
        <taxon>Solanaceae</taxon>
        <taxon>Solanoideae</taxon>
        <taxon>Solaneae</taxon>
        <taxon>Solanum</taxon>
        <taxon>Solanum subgen. Lycopersicon</taxon>
    </lineage>
</organism>
<comment type="similarity">
    <text evidence="1">Belongs to the GDA1/CD39 NTPase family.</text>
</comment>
<proteinExistence type="inferred from homology"/>
<keyword evidence="2" id="KW-0378">Hydrolase</keyword>
<dbReference type="Pfam" id="PF01150">
    <property type="entry name" value="GDA1_CD39"/>
    <property type="match status" value="1"/>
</dbReference>